<dbReference type="Proteomes" id="UP000318521">
    <property type="component" value="Unassembled WGS sequence"/>
</dbReference>
<gene>
    <name evidence="3" type="ORF">FN960_12750</name>
</gene>
<sequence length="448" mass="51128">MNKMKIDHLQKQEAARILVTLSEKLKDPQKVEKIVMDKNNKTSNSKINPWDPISLSHGFAGTILFFSEMHKVYPEEKWDHVAHNHIVYASKYLKVGVASISLFGGITGFAFAVLNASENGTRYQNLLAKLDEIILREAQSDIENEKSREAIGTLPSFYDVIQGYSGIGRYLLERKEENHLFYKVIEKILHRFIKITEPVIWENYDIPGWYVSKEDQFLEKDKKLFPYGNFNLGLAHGIPGPLTFLSLCKEKGIEVPGQRKAIKTIGDWLVHHNRSNQIGTPVWPYRLGVKEEISNQFTVTDQREGWCYGNPGVGRSLYLAGKAINDKIYQEIALNCFFGIKEKTFEELDLQSATFCHGKSGLMQILIGMKRDLRINDFDQLINKLGIEIMKQFKITNPLGFKDFEIGNRKKELDKAGLLEGSAGVGLALLSMVRNDNECFWERAFLIS</sequence>
<dbReference type="OrthoDB" id="1882482at2"/>
<evidence type="ECO:0000313" key="4">
    <source>
        <dbReference type="Proteomes" id="UP000318521"/>
    </source>
</evidence>
<keyword evidence="2" id="KW-0472">Membrane</keyword>
<dbReference type="SMART" id="SM01260">
    <property type="entry name" value="LANC_like"/>
    <property type="match status" value="1"/>
</dbReference>
<dbReference type="AlphaFoldDB" id="A0A553ZXR2"/>
<dbReference type="PRINTS" id="PR01950">
    <property type="entry name" value="LANCSUPER"/>
</dbReference>
<protein>
    <submittedName>
        <fullName evidence="3">Lantibiotic biosynthesis protein</fullName>
    </submittedName>
</protein>
<evidence type="ECO:0000256" key="1">
    <source>
        <dbReference type="PIRSR" id="PIRSR607822-1"/>
    </source>
</evidence>
<dbReference type="GO" id="GO:0031179">
    <property type="term" value="P:peptide modification"/>
    <property type="evidence" value="ECO:0007669"/>
    <property type="project" value="InterPro"/>
</dbReference>
<feature type="binding site" evidence="1">
    <location>
        <position position="356"/>
    </location>
    <ligand>
        <name>Zn(2+)</name>
        <dbReference type="ChEBI" id="CHEBI:29105"/>
    </ligand>
</feature>
<keyword evidence="4" id="KW-1185">Reference proteome</keyword>
<dbReference type="RefSeq" id="WP_143849118.1">
    <property type="nucleotide sequence ID" value="NZ_VLXZ01000007.1"/>
</dbReference>
<dbReference type="PRINTS" id="PR01955">
    <property type="entry name" value="LANCFRANKIA"/>
</dbReference>
<keyword evidence="2" id="KW-0812">Transmembrane</keyword>
<dbReference type="SUPFAM" id="SSF158745">
    <property type="entry name" value="LanC-like"/>
    <property type="match status" value="1"/>
</dbReference>
<accession>A0A553ZXR2</accession>
<dbReference type="EMBL" id="VLXZ01000007">
    <property type="protein sequence ID" value="TSB46224.1"/>
    <property type="molecule type" value="Genomic_DNA"/>
</dbReference>
<feature type="binding site" evidence="1">
    <location>
        <position position="307"/>
    </location>
    <ligand>
        <name>Zn(2+)</name>
        <dbReference type="ChEBI" id="CHEBI:29105"/>
    </ligand>
</feature>
<reference evidence="3 4" key="1">
    <citation type="submission" date="2019-07" db="EMBL/GenBank/DDBJ databases">
        <authorList>
            <person name="Park Y.J."/>
            <person name="Jeong S.E."/>
            <person name="Jung H.S."/>
        </authorList>
    </citation>
    <scope>NUCLEOTIDE SEQUENCE [LARGE SCALE GENOMIC DNA]</scope>
    <source>
        <strain evidence="4">P16(2019)</strain>
    </source>
</reference>
<evidence type="ECO:0000313" key="3">
    <source>
        <dbReference type="EMBL" id="TSB46224.1"/>
    </source>
</evidence>
<proteinExistence type="predicted"/>
<feature type="binding site" evidence="1">
    <location>
        <position position="357"/>
    </location>
    <ligand>
        <name>Zn(2+)</name>
        <dbReference type="ChEBI" id="CHEBI:29105"/>
    </ligand>
</feature>
<dbReference type="Pfam" id="PF05147">
    <property type="entry name" value="LANC_like"/>
    <property type="match status" value="1"/>
</dbReference>
<keyword evidence="1" id="KW-0479">Metal-binding</keyword>
<keyword evidence="2" id="KW-1133">Transmembrane helix</keyword>
<evidence type="ECO:0000256" key="2">
    <source>
        <dbReference type="SAM" id="Phobius"/>
    </source>
</evidence>
<keyword evidence="1" id="KW-0862">Zinc</keyword>
<dbReference type="InterPro" id="IPR033889">
    <property type="entry name" value="LanC"/>
</dbReference>
<dbReference type="InterPro" id="IPR007822">
    <property type="entry name" value="LANC-like"/>
</dbReference>
<dbReference type="CDD" id="cd04793">
    <property type="entry name" value="LanC"/>
    <property type="match status" value="1"/>
</dbReference>
<organism evidence="3 4">
    <name type="scientific">Alkalicoccobacillus porphyridii</name>
    <dbReference type="NCBI Taxonomy" id="2597270"/>
    <lineage>
        <taxon>Bacteria</taxon>
        <taxon>Bacillati</taxon>
        <taxon>Bacillota</taxon>
        <taxon>Bacilli</taxon>
        <taxon>Bacillales</taxon>
        <taxon>Bacillaceae</taxon>
        <taxon>Alkalicoccobacillus</taxon>
    </lineage>
</organism>
<feature type="transmembrane region" description="Helical" evidence="2">
    <location>
        <begin position="92"/>
        <end position="114"/>
    </location>
</feature>
<dbReference type="GO" id="GO:0046872">
    <property type="term" value="F:metal ion binding"/>
    <property type="evidence" value="ECO:0007669"/>
    <property type="project" value="UniProtKB-KW"/>
</dbReference>
<name>A0A553ZXR2_9BACI</name>
<comment type="caution">
    <text evidence="3">The sequence shown here is derived from an EMBL/GenBank/DDBJ whole genome shotgun (WGS) entry which is preliminary data.</text>
</comment>
<dbReference type="Gene3D" id="1.50.10.20">
    <property type="match status" value="1"/>
</dbReference>